<sequence>MSANFARLTVQALLFLLCPVEGPCFLAARGNAPWKFSPGIASPTAIKAEDAAAYYPFADSPPSWLPTHVTSPTPAIKIVDDPYLLRRHGGIRGSITGLEHLERLMSTDIKQAWGKLKATPLYSATELKNLCHVQAPPPLHPSEQAKKGIRQRMMAALPESALAQHFRGRQGEKRKLNIDMDAK</sequence>
<proteinExistence type="predicted"/>
<evidence type="ECO:0000313" key="2">
    <source>
        <dbReference type="Proteomes" id="UP000821845"/>
    </source>
</evidence>
<gene>
    <name evidence="1" type="ORF">HPB50_012784</name>
</gene>
<organism evidence="1 2">
    <name type="scientific">Hyalomma asiaticum</name>
    <name type="common">Tick</name>
    <dbReference type="NCBI Taxonomy" id="266040"/>
    <lineage>
        <taxon>Eukaryota</taxon>
        <taxon>Metazoa</taxon>
        <taxon>Ecdysozoa</taxon>
        <taxon>Arthropoda</taxon>
        <taxon>Chelicerata</taxon>
        <taxon>Arachnida</taxon>
        <taxon>Acari</taxon>
        <taxon>Parasitiformes</taxon>
        <taxon>Ixodida</taxon>
        <taxon>Ixodoidea</taxon>
        <taxon>Ixodidae</taxon>
        <taxon>Hyalomminae</taxon>
        <taxon>Hyalomma</taxon>
    </lineage>
</organism>
<evidence type="ECO:0000313" key="1">
    <source>
        <dbReference type="EMBL" id="KAH6933176.1"/>
    </source>
</evidence>
<accession>A0ACB7SGL1</accession>
<reference evidence="1" key="1">
    <citation type="submission" date="2020-05" db="EMBL/GenBank/DDBJ databases">
        <title>Large-scale comparative analyses of tick genomes elucidate their genetic diversity and vector capacities.</title>
        <authorList>
            <person name="Jia N."/>
            <person name="Wang J."/>
            <person name="Shi W."/>
            <person name="Du L."/>
            <person name="Sun Y."/>
            <person name="Zhan W."/>
            <person name="Jiang J."/>
            <person name="Wang Q."/>
            <person name="Zhang B."/>
            <person name="Ji P."/>
            <person name="Sakyi L.B."/>
            <person name="Cui X."/>
            <person name="Yuan T."/>
            <person name="Jiang B."/>
            <person name="Yang W."/>
            <person name="Lam T.T.-Y."/>
            <person name="Chang Q."/>
            <person name="Ding S."/>
            <person name="Wang X."/>
            <person name="Zhu J."/>
            <person name="Ruan X."/>
            <person name="Zhao L."/>
            <person name="Wei J."/>
            <person name="Que T."/>
            <person name="Du C."/>
            <person name="Cheng J."/>
            <person name="Dai P."/>
            <person name="Han X."/>
            <person name="Huang E."/>
            <person name="Gao Y."/>
            <person name="Liu J."/>
            <person name="Shao H."/>
            <person name="Ye R."/>
            <person name="Li L."/>
            <person name="Wei W."/>
            <person name="Wang X."/>
            <person name="Wang C."/>
            <person name="Yang T."/>
            <person name="Huo Q."/>
            <person name="Li W."/>
            <person name="Guo W."/>
            <person name="Chen H."/>
            <person name="Zhou L."/>
            <person name="Ni X."/>
            <person name="Tian J."/>
            <person name="Zhou Y."/>
            <person name="Sheng Y."/>
            <person name="Liu T."/>
            <person name="Pan Y."/>
            <person name="Xia L."/>
            <person name="Li J."/>
            <person name="Zhao F."/>
            <person name="Cao W."/>
        </authorList>
    </citation>
    <scope>NUCLEOTIDE SEQUENCE</scope>
    <source>
        <strain evidence="1">Hyas-2018</strain>
    </source>
</reference>
<name>A0ACB7SGL1_HYAAI</name>
<dbReference type="EMBL" id="CM023484">
    <property type="protein sequence ID" value="KAH6933176.1"/>
    <property type="molecule type" value="Genomic_DNA"/>
</dbReference>
<dbReference type="Proteomes" id="UP000821845">
    <property type="component" value="Chromosome 4"/>
</dbReference>
<keyword evidence="2" id="KW-1185">Reference proteome</keyword>
<comment type="caution">
    <text evidence="1">The sequence shown here is derived from an EMBL/GenBank/DDBJ whole genome shotgun (WGS) entry which is preliminary data.</text>
</comment>
<protein>
    <submittedName>
        <fullName evidence="1">Uncharacterized protein</fullName>
    </submittedName>
</protein>